<reference evidence="1 2" key="1">
    <citation type="submission" date="2024-01" db="EMBL/GenBank/DDBJ databases">
        <title>Genome assemblies of Stephania.</title>
        <authorList>
            <person name="Yang L."/>
        </authorList>
    </citation>
    <scope>NUCLEOTIDE SEQUENCE [LARGE SCALE GENOMIC DNA]</scope>
    <source>
        <strain evidence="1">QJT</strain>
        <tissue evidence="1">Leaf</tissue>
    </source>
</reference>
<gene>
    <name evidence="1" type="ORF">Sjap_020120</name>
</gene>
<evidence type="ECO:0000313" key="1">
    <source>
        <dbReference type="EMBL" id="KAK9102866.1"/>
    </source>
</evidence>
<dbReference type="EMBL" id="JBBNAE010000008">
    <property type="protein sequence ID" value="KAK9102866.1"/>
    <property type="molecule type" value="Genomic_DNA"/>
</dbReference>
<sequence>MVPTDERFLLKRIGPNDYKMYRCIVRYGYRDVRLESEEFENLLMDPKPKLELKENKYLLGEFLQFKGKDDDISELVNVNRSKVSRLEI</sequence>
<organism evidence="1 2">
    <name type="scientific">Stephania japonica</name>
    <dbReference type="NCBI Taxonomy" id="461633"/>
    <lineage>
        <taxon>Eukaryota</taxon>
        <taxon>Viridiplantae</taxon>
        <taxon>Streptophyta</taxon>
        <taxon>Embryophyta</taxon>
        <taxon>Tracheophyta</taxon>
        <taxon>Spermatophyta</taxon>
        <taxon>Magnoliopsida</taxon>
        <taxon>Ranunculales</taxon>
        <taxon>Menispermaceae</taxon>
        <taxon>Menispermoideae</taxon>
        <taxon>Cissampelideae</taxon>
        <taxon>Stephania</taxon>
    </lineage>
</organism>
<keyword evidence="2" id="KW-1185">Reference proteome</keyword>
<evidence type="ECO:0000313" key="2">
    <source>
        <dbReference type="Proteomes" id="UP001417504"/>
    </source>
</evidence>
<accession>A0AAP0F1H6</accession>
<protein>
    <submittedName>
        <fullName evidence="1">Uncharacterized protein</fullName>
    </submittedName>
</protein>
<comment type="caution">
    <text evidence="1">The sequence shown here is derived from an EMBL/GenBank/DDBJ whole genome shotgun (WGS) entry which is preliminary data.</text>
</comment>
<dbReference type="Proteomes" id="UP001417504">
    <property type="component" value="Unassembled WGS sequence"/>
</dbReference>
<dbReference type="AlphaFoldDB" id="A0AAP0F1H6"/>
<name>A0AAP0F1H6_9MAGN</name>
<proteinExistence type="predicted"/>